<name>A0ABN3IM87_9ACTN</name>
<proteinExistence type="predicted"/>
<dbReference type="EMBL" id="BAAARW010000005">
    <property type="protein sequence ID" value="GAA2407577.1"/>
    <property type="molecule type" value="Genomic_DNA"/>
</dbReference>
<reference evidence="1 2" key="1">
    <citation type="journal article" date="2019" name="Int. J. Syst. Evol. Microbiol.">
        <title>The Global Catalogue of Microorganisms (GCM) 10K type strain sequencing project: providing services to taxonomists for standard genome sequencing and annotation.</title>
        <authorList>
            <consortium name="The Broad Institute Genomics Platform"/>
            <consortium name="The Broad Institute Genome Sequencing Center for Infectious Disease"/>
            <person name="Wu L."/>
            <person name="Ma J."/>
        </authorList>
    </citation>
    <scope>NUCLEOTIDE SEQUENCE [LARGE SCALE GENOMIC DNA]</scope>
    <source>
        <strain evidence="1 2">JCM 3325</strain>
    </source>
</reference>
<protein>
    <recommendedName>
        <fullName evidence="3">HEAT repeat domain-containing protein</fullName>
    </recommendedName>
</protein>
<organism evidence="1 2">
    <name type="scientific">Actinomadura vinacea</name>
    <dbReference type="NCBI Taxonomy" id="115336"/>
    <lineage>
        <taxon>Bacteria</taxon>
        <taxon>Bacillati</taxon>
        <taxon>Actinomycetota</taxon>
        <taxon>Actinomycetes</taxon>
        <taxon>Streptosporangiales</taxon>
        <taxon>Thermomonosporaceae</taxon>
        <taxon>Actinomadura</taxon>
    </lineage>
</organism>
<comment type="caution">
    <text evidence="1">The sequence shown here is derived from an EMBL/GenBank/DDBJ whole genome shotgun (WGS) entry which is preliminary data.</text>
</comment>
<dbReference type="Proteomes" id="UP001501231">
    <property type="component" value="Unassembled WGS sequence"/>
</dbReference>
<gene>
    <name evidence="1" type="ORF">GCM10010191_14900</name>
</gene>
<dbReference type="RefSeq" id="WP_344587824.1">
    <property type="nucleotide sequence ID" value="NZ_BAAARW010000005.1"/>
</dbReference>
<evidence type="ECO:0008006" key="3">
    <source>
        <dbReference type="Google" id="ProtNLM"/>
    </source>
</evidence>
<accession>A0ABN3IM87</accession>
<evidence type="ECO:0000313" key="1">
    <source>
        <dbReference type="EMBL" id="GAA2407577.1"/>
    </source>
</evidence>
<sequence>MDDHFPPDEDVLELPESLREDLHTRRGGVLPPGPGITGRAEGKVAPGETVDPGAADVLAKLIEEHRDHIERVLSARTSRPALVGHARAYLAGEDDPAGAGAILMAVDRVRTGKYDTARIFTDGWIAARGPAFAACAFAEKSAVAYSLNDLRPLPADATPNLQPWSLRRVRGLLAFCGEDEYERAVERLAAHRRTRVMRLIVSYLVPTRHDWVDECCAEPPADDRYGEGKYRDLLWASLGTPRQLELLGGWRLEESDFGPFSFGLRATMADGVGPAIAPVLVDAWDRLKVYKLWREGLVELISLLPSDEAFELLLERYEREHARKHMLAAMERFPVRAVRVLSKVAASGSPSAFLAAGLLHAHLKAHPELSGPPPSPRLPEAPAERVPEVLTGPGKAPRLPAYADPDALPQVLLKGGGEALPADATRRLIALAKKPHEGLEAVRDACDRRSLADLGWALFLHGDAWALTALGRLGDDRTARDLAELVPGWADRGTRARAVKALDAIAGIGTAEARARLDDLARTSPHDAIKKAARERAAELARPIRATKGENA</sequence>
<evidence type="ECO:0000313" key="2">
    <source>
        <dbReference type="Proteomes" id="UP001501231"/>
    </source>
</evidence>
<keyword evidence="2" id="KW-1185">Reference proteome</keyword>